<evidence type="ECO:0000313" key="2">
    <source>
        <dbReference type="EMBL" id="JAD52901.1"/>
    </source>
</evidence>
<dbReference type="AlphaFoldDB" id="A0A0A9AP24"/>
<reference evidence="2" key="1">
    <citation type="submission" date="2014-09" db="EMBL/GenBank/DDBJ databases">
        <authorList>
            <person name="Magalhaes I.L.F."/>
            <person name="Oliveira U."/>
            <person name="Santos F.R."/>
            <person name="Vidigal T.H.D.A."/>
            <person name="Brescovit A.D."/>
            <person name="Santos A.J."/>
        </authorList>
    </citation>
    <scope>NUCLEOTIDE SEQUENCE</scope>
    <source>
        <tissue evidence="2">Shoot tissue taken approximately 20 cm above the soil surface</tissue>
    </source>
</reference>
<accession>A0A0A9AP24</accession>
<sequence length="38" mass="3975">MAGGERGLWASSVAAAATGRGRPDPARPQRDPMPSQRI</sequence>
<dbReference type="EMBL" id="GBRH01244994">
    <property type="protein sequence ID" value="JAD52901.1"/>
    <property type="molecule type" value="Transcribed_RNA"/>
</dbReference>
<protein>
    <submittedName>
        <fullName evidence="2">Uncharacterized protein</fullName>
    </submittedName>
</protein>
<reference evidence="2" key="2">
    <citation type="journal article" date="2015" name="Data Brief">
        <title>Shoot transcriptome of the giant reed, Arundo donax.</title>
        <authorList>
            <person name="Barrero R.A."/>
            <person name="Guerrero F.D."/>
            <person name="Moolhuijzen P."/>
            <person name="Goolsby J.A."/>
            <person name="Tidwell J."/>
            <person name="Bellgard S.E."/>
            <person name="Bellgard M.I."/>
        </authorList>
    </citation>
    <scope>NUCLEOTIDE SEQUENCE</scope>
    <source>
        <tissue evidence="2">Shoot tissue taken approximately 20 cm above the soil surface</tissue>
    </source>
</reference>
<feature type="compositionally biased region" description="Basic and acidic residues" evidence="1">
    <location>
        <begin position="21"/>
        <end position="30"/>
    </location>
</feature>
<evidence type="ECO:0000256" key="1">
    <source>
        <dbReference type="SAM" id="MobiDB-lite"/>
    </source>
</evidence>
<proteinExistence type="predicted"/>
<feature type="region of interest" description="Disordered" evidence="1">
    <location>
        <begin position="1"/>
        <end position="38"/>
    </location>
</feature>
<name>A0A0A9AP24_ARUDO</name>
<organism evidence="2">
    <name type="scientific">Arundo donax</name>
    <name type="common">Giant reed</name>
    <name type="synonym">Donax arundinaceus</name>
    <dbReference type="NCBI Taxonomy" id="35708"/>
    <lineage>
        <taxon>Eukaryota</taxon>
        <taxon>Viridiplantae</taxon>
        <taxon>Streptophyta</taxon>
        <taxon>Embryophyta</taxon>
        <taxon>Tracheophyta</taxon>
        <taxon>Spermatophyta</taxon>
        <taxon>Magnoliopsida</taxon>
        <taxon>Liliopsida</taxon>
        <taxon>Poales</taxon>
        <taxon>Poaceae</taxon>
        <taxon>PACMAD clade</taxon>
        <taxon>Arundinoideae</taxon>
        <taxon>Arundineae</taxon>
        <taxon>Arundo</taxon>
    </lineage>
</organism>